<dbReference type="AlphaFoldDB" id="A0A502BV01"/>
<feature type="domain" description="Glyoxalase/fosfomycin resistance/dioxygenase" evidence="2">
    <location>
        <begin position="29"/>
        <end position="156"/>
    </location>
</feature>
<name>A0A502BV01_9GAMM</name>
<gene>
    <name evidence="3" type="ORF">EAH88_18530</name>
</gene>
<dbReference type="InterPro" id="IPR029068">
    <property type="entry name" value="Glyas_Bleomycin-R_OHBP_Dase"/>
</dbReference>
<feature type="signal peptide" evidence="1">
    <location>
        <begin position="1"/>
        <end position="22"/>
    </location>
</feature>
<dbReference type="Gene3D" id="3.10.180.10">
    <property type="entry name" value="2,3-Dihydroxybiphenyl 1,2-Dioxygenase, domain 1"/>
    <property type="match status" value="1"/>
</dbReference>
<sequence>MSLLTIALLSVVAVTMPLNSRAVTLNDNDYVRIGVPNLPQAVSFFQDVLDCQLVGPISTASNTLKDTSESRLLACESGSIVELFDNHAAASPSPLRRATQSGNEPVQFISGNVANADQWLRRAGVRVVGSPQKLKSGPFTGMTVVNFISPWGLQLQLVGLDTNVATTGH</sequence>
<evidence type="ECO:0000313" key="3">
    <source>
        <dbReference type="EMBL" id="TPG04144.1"/>
    </source>
</evidence>
<protein>
    <submittedName>
        <fullName evidence="3">VOC family protein</fullName>
    </submittedName>
</protein>
<comment type="caution">
    <text evidence="3">The sequence shown here is derived from an EMBL/GenBank/DDBJ whole genome shotgun (WGS) entry which is preliminary data.</text>
</comment>
<feature type="chain" id="PRO_5021437773" evidence="1">
    <location>
        <begin position="23"/>
        <end position="169"/>
    </location>
</feature>
<dbReference type="Pfam" id="PF00903">
    <property type="entry name" value="Glyoxalase"/>
    <property type="match status" value="1"/>
</dbReference>
<proteinExistence type="predicted"/>
<keyword evidence="1" id="KW-0732">Signal</keyword>
<evidence type="ECO:0000313" key="4">
    <source>
        <dbReference type="Proteomes" id="UP000319486"/>
    </source>
</evidence>
<dbReference type="Proteomes" id="UP000319486">
    <property type="component" value="Unassembled WGS sequence"/>
</dbReference>
<dbReference type="SUPFAM" id="SSF54593">
    <property type="entry name" value="Glyoxalase/Bleomycin resistance protein/Dihydroxybiphenyl dioxygenase"/>
    <property type="match status" value="1"/>
</dbReference>
<accession>A0A502BV01</accession>
<dbReference type="InterPro" id="IPR004360">
    <property type="entry name" value="Glyas_Fos-R_dOase_dom"/>
</dbReference>
<evidence type="ECO:0000259" key="2">
    <source>
        <dbReference type="Pfam" id="PF00903"/>
    </source>
</evidence>
<dbReference type="EMBL" id="RCZO01000015">
    <property type="protein sequence ID" value="TPG04144.1"/>
    <property type="molecule type" value="Genomic_DNA"/>
</dbReference>
<reference evidence="3 4" key="1">
    <citation type="journal article" date="2019" name="Environ. Microbiol.">
        <title>Species interactions and distinct microbial communities in high Arctic permafrost affected cryosols are associated with the CH4 and CO2 gas fluxes.</title>
        <authorList>
            <person name="Altshuler I."/>
            <person name="Hamel J."/>
            <person name="Turney S."/>
            <person name="Magnuson E."/>
            <person name="Levesque R."/>
            <person name="Greer C."/>
            <person name="Whyte L.G."/>
        </authorList>
    </citation>
    <scope>NUCLEOTIDE SEQUENCE [LARGE SCALE GENOMIC DNA]</scope>
    <source>
        <strain evidence="3 4">S13Y</strain>
    </source>
</reference>
<organism evidence="3 4">
    <name type="scientific">Rhodanobacter glycinis</name>
    <dbReference type="NCBI Taxonomy" id="582702"/>
    <lineage>
        <taxon>Bacteria</taxon>
        <taxon>Pseudomonadati</taxon>
        <taxon>Pseudomonadota</taxon>
        <taxon>Gammaproteobacteria</taxon>
        <taxon>Lysobacterales</taxon>
        <taxon>Rhodanobacteraceae</taxon>
        <taxon>Rhodanobacter</taxon>
    </lineage>
</organism>
<keyword evidence="4" id="KW-1185">Reference proteome</keyword>
<evidence type="ECO:0000256" key="1">
    <source>
        <dbReference type="SAM" id="SignalP"/>
    </source>
</evidence>